<evidence type="ECO:0000313" key="2">
    <source>
        <dbReference type="EMBL" id="GES40561.1"/>
    </source>
</evidence>
<protein>
    <submittedName>
        <fullName evidence="2">DNA-damage-inducible protein D</fullName>
    </submittedName>
</protein>
<evidence type="ECO:0000313" key="3">
    <source>
        <dbReference type="Proteomes" id="UP000325466"/>
    </source>
</evidence>
<organism evidence="2 3">
    <name type="scientific">Rhodococcus aetherivorans</name>
    <dbReference type="NCBI Taxonomy" id="191292"/>
    <lineage>
        <taxon>Bacteria</taxon>
        <taxon>Bacillati</taxon>
        <taxon>Actinomycetota</taxon>
        <taxon>Actinomycetes</taxon>
        <taxon>Mycobacteriales</taxon>
        <taxon>Nocardiaceae</taxon>
        <taxon>Rhodococcus</taxon>
    </lineage>
</organism>
<gene>
    <name evidence="2" type="ORF">RAJCM14343_5851</name>
</gene>
<keyword evidence="3" id="KW-1185">Reference proteome</keyword>
<sequence>MSNQIISSAGDSNQSPFDSIRQERADGTEFWSARDLMPLLGYGADWRNFVAAIDRAKTTAANQGMDVATLFVGATEKSGGRPREDFHLARFACYLVAMNGDPRKPEVASAQAYFAIQTRVAETAPAQFALPQTMGEALRLAADQFDRAELEASKRRQLEAKVEHDAPMLAKAEAHTASTKAIHRQEFAREVQAWGQKLYGIRILQKHVFAFLAHKGMTIGGGRSDAGHATAHAVRSGWAWTEKGVAEDGYEYATTKLLPKGQDVAWKWITAHVEANGTLELPRRLHGGVA</sequence>
<reference evidence="2 3" key="1">
    <citation type="journal article" date="2018" name="Biodegradation">
        <title>1,4-Dioxane degradation characteristics of Rhodococcus aetherivorans JCM 14343.</title>
        <authorList>
            <person name="Inoue D."/>
            <person name="Tsunoda T."/>
            <person name="Yamamoto N."/>
            <person name="Ike M."/>
            <person name="Sei K."/>
        </authorList>
    </citation>
    <scope>NUCLEOTIDE SEQUENCE [LARGE SCALE GENOMIC DNA]</scope>
    <source>
        <strain evidence="2 3">JCM 14343</strain>
    </source>
</reference>
<name>A0ABQ0YVZ1_9NOCA</name>
<dbReference type="InterPro" id="IPR005039">
    <property type="entry name" value="Ant_C"/>
</dbReference>
<dbReference type="RefSeq" id="WP_043799502.1">
    <property type="nucleotide sequence ID" value="NZ_BAAAYP010000018.1"/>
</dbReference>
<dbReference type="Proteomes" id="UP000325466">
    <property type="component" value="Unassembled WGS sequence"/>
</dbReference>
<dbReference type="EMBL" id="BLAH01000202">
    <property type="protein sequence ID" value="GES40561.1"/>
    <property type="molecule type" value="Genomic_DNA"/>
</dbReference>
<proteinExistence type="predicted"/>
<accession>A0ABQ0YVZ1</accession>
<dbReference type="Pfam" id="PF03374">
    <property type="entry name" value="ANT"/>
    <property type="match status" value="1"/>
</dbReference>
<comment type="caution">
    <text evidence="2">The sequence shown here is derived from an EMBL/GenBank/DDBJ whole genome shotgun (WGS) entry which is preliminary data.</text>
</comment>
<evidence type="ECO:0000259" key="1">
    <source>
        <dbReference type="Pfam" id="PF03374"/>
    </source>
</evidence>
<feature type="domain" description="Antirepressor protein C-terminal" evidence="1">
    <location>
        <begin position="159"/>
        <end position="268"/>
    </location>
</feature>